<evidence type="ECO:0000313" key="2">
    <source>
        <dbReference type="Proteomes" id="UP000619238"/>
    </source>
</evidence>
<keyword evidence="2" id="KW-1185">Reference proteome</keyword>
<organism evidence="1 2">
    <name type="scientific">Kordia aestuariivivens</name>
    <dbReference type="NCBI Taxonomy" id="2759037"/>
    <lineage>
        <taxon>Bacteria</taxon>
        <taxon>Pseudomonadati</taxon>
        <taxon>Bacteroidota</taxon>
        <taxon>Flavobacteriia</taxon>
        <taxon>Flavobacteriales</taxon>
        <taxon>Flavobacteriaceae</taxon>
        <taxon>Kordia</taxon>
    </lineage>
</organism>
<evidence type="ECO:0000313" key="1">
    <source>
        <dbReference type="EMBL" id="MBC8753707.1"/>
    </source>
</evidence>
<dbReference type="EMBL" id="JACGWS010000002">
    <property type="protein sequence ID" value="MBC8753707.1"/>
    <property type="molecule type" value="Genomic_DNA"/>
</dbReference>
<name>A0ABR7Q575_9FLAO</name>
<reference evidence="1 2" key="1">
    <citation type="submission" date="2020-07" db="EMBL/GenBank/DDBJ databases">
        <title>Description of Kordia aestuariivivens sp. nov., isolated from a tidal flat.</title>
        <authorList>
            <person name="Park S."/>
            <person name="Yoon J.-H."/>
        </authorList>
    </citation>
    <scope>NUCLEOTIDE SEQUENCE [LARGE SCALE GENOMIC DNA]</scope>
    <source>
        <strain evidence="1 2">YSTF-M3</strain>
    </source>
</reference>
<proteinExistence type="predicted"/>
<gene>
    <name evidence="1" type="ORF">H2O64_03440</name>
</gene>
<dbReference type="Proteomes" id="UP000619238">
    <property type="component" value="Unassembled WGS sequence"/>
</dbReference>
<protein>
    <recommendedName>
        <fullName evidence="3">DUF4252 domain-containing protein</fullName>
    </recommendedName>
</protein>
<sequence>MLFIGFNVQAQETEADKEKAAKAMEMMSKKVDMDVNEELFMAVTPNTYVSENPKAVIMAMMVPETYEASKEKMNENDTDKFKVTGRGEKEINGVKVLYMEGTSEAEGTTLNNTIYCVKYDEETCIMFIGMVEDGADVKYTDAVAKAANSVIKKHK</sequence>
<evidence type="ECO:0008006" key="3">
    <source>
        <dbReference type="Google" id="ProtNLM"/>
    </source>
</evidence>
<comment type="caution">
    <text evidence="1">The sequence shown here is derived from an EMBL/GenBank/DDBJ whole genome shotgun (WGS) entry which is preliminary data.</text>
</comment>
<accession>A0ABR7Q575</accession>